<dbReference type="InterPro" id="IPR045886">
    <property type="entry name" value="ThiF/MoeB/HesA"/>
</dbReference>
<dbReference type="PANTHER" id="PTHR43267">
    <property type="entry name" value="TRNA THREONYLCARBAMOYLADENOSINE DEHYDRATASE"/>
    <property type="match status" value="1"/>
</dbReference>
<dbReference type="GO" id="GO:0008641">
    <property type="term" value="F:ubiquitin-like modifier activating enzyme activity"/>
    <property type="evidence" value="ECO:0007669"/>
    <property type="project" value="InterPro"/>
</dbReference>
<dbReference type="InterPro" id="IPR035985">
    <property type="entry name" value="Ubiquitin-activating_enz"/>
</dbReference>
<evidence type="ECO:0000259" key="1">
    <source>
        <dbReference type="Pfam" id="PF00899"/>
    </source>
</evidence>
<dbReference type="PANTHER" id="PTHR43267:SF1">
    <property type="entry name" value="TRNA THREONYLCARBAMOYLADENOSINE DEHYDRATASE"/>
    <property type="match status" value="1"/>
</dbReference>
<accession>A0A3Q9J6E1</accession>
<evidence type="ECO:0000313" key="2">
    <source>
        <dbReference type="EMBL" id="AZS42359.1"/>
    </source>
</evidence>
<name>A0A3Q9J6E1_9MICO</name>
<proteinExistence type="predicted"/>
<gene>
    <name evidence="2" type="primary">moeZ_2</name>
    <name evidence="2" type="ORF">CVS54_03722</name>
</gene>
<organism evidence="2 3">
    <name type="scientific">Microbacterium oxydans</name>
    <dbReference type="NCBI Taxonomy" id="82380"/>
    <lineage>
        <taxon>Bacteria</taxon>
        <taxon>Bacillati</taxon>
        <taxon>Actinomycetota</taxon>
        <taxon>Actinomycetes</taxon>
        <taxon>Micrococcales</taxon>
        <taxon>Microbacteriaceae</taxon>
        <taxon>Microbacterium</taxon>
    </lineage>
</organism>
<dbReference type="GO" id="GO:0061503">
    <property type="term" value="F:tRNA threonylcarbamoyladenosine dehydratase"/>
    <property type="evidence" value="ECO:0007669"/>
    <property type="project" value="TreeGrafter"/>
</dbReference>
<dbReference type="Gene3D" id="3.40.50.720">
    <property type="entry name" value="NAD(P)-binding Rossmann-like Domain"/>
    <property type="match status" value="1"/>
</dbReference>
<dbReference type="SUPFAM" id="SSF69572">
    <property type="entry name" value="Activating enzymes of the ubiquitin-like proteins"/>
    <property type="match status" value="1"/>
</dbReference>
<dbReference type="KEGG" id="moy:CVS54_03722"/>
<feature type="domain" description="THIF-type NAD/FAD binding fold" evidence="1">
    <location>
        <begin position="286"/>
        <end position="421"/>
    </location>
</feature>
<keyword evidence="2" id="KW-0808">Transferase</keyword>
<dbReference type="InterPro" id="IPR000594">
    <property type="entry name" value="ThiF_NAD_FAD-bd"/>
</dbReference>
<dbReference type="RefSeq" id="WP_164734133.1">
    <property type="nucleotide sequence ID" value="NZ_CP031422.1"/>
</dbReference>
<keyword evidence="2" id="KW-0548">Nucleotidyltransferase</keyword>
<reference evidence="2 3" key="1">
    <citation type="submission" date="2018-08" db="EMBL/GenBank/DDBJ databases">
        <title>Microbacterium oxydans strain HG3.</title>
        <authorList>
            <person name="ORTET P."/>
        </authorList>
    </citation>
    <scope>NUCLEOTIDE SEQUENCE [LARGE SCALE GENOMIC DNA]</scope>
    <source>
        <strain evidence="2 3">HG3</strain>
    </source>
</reference>
<dbReference type="CDD" id="cd01483">
    <property type="entry name" value="E1_enzyme_family"/>
    <property type="match status" value="1"/>
</dbReference>
<dbReference type="EMBL" id="CP031422">
    <property type="protein sequence ID" value="AZS42359.1"/>
    <property type="molecule type" value="Genomic_DNA"/>
</dbReference>
<dbReference type="AlphaFoldDB" id="A0A3Q9J6E1"/>
<protein>
    <submittedName>
        <fullName evidence="2">Putative adenylyltransferase/sulfurtransferase MoeZ</fullName>
    </submittedName>
</protein>
<sequence length="530" mass="56313">MTEKLRRPYVHDQAAFEAFCSELVRAGFSPLPDANQARWTGPLPEVLSDLTDADAMSVTIVDGWPAVAAKTAVPGLIADHVMPGTGYICLWADDDPGQLAGQTWEGLRGRLEQWAESAKTAFGPEGGALDAWAMFEGLSPRRAEIDLPGLVGTNPRNGDVHVVHGKADVLLTLTRGPAADHPLEGVVLYRSVVRQTPRTFDALLSCLTRRQRENLMHGVGRRAAVEEGRASGGYDFAVLVWPKHGQFEALVLSFSGDKDSLGAVPHIASPRDVASRLRRAGADAAILRTRRVLLVGVGAIGGQVALTLASSGTGVLHLSDDDELRSVNLVRHVLPAHMVGYTKTSGLKVLIESASPWCEVTTREGISANPEEVAEVVRGFDLVVDSTGMFATTLAIAQACAIEQVPFLTVALFREGRAFRIRRQLTTDTPLVRRAPPEYPVIPAGEESGLTGFLELGCTSPVHNSPPAAVTRAAADTGLAAIAILAGRSRDAEDTVTVLDGLDAEPFDRPGTYGFPAAPGKASVAEAIDE</sequence>
<dbReference type="GO" id="GO:0016779">
    <property type="term" value="F:nucleotidyltransferase activity"/>
    <property type="evidence" value="ECO:0007669"/>
    <property type="project" value="UniProtKB-KW"/>
</dbReference>
<dbReference type="Pfam" id="PF00899">
    <property type="entry name" value="ThiF"/>
    <property type="match status" value="1"/>
</dbReference>
<dbReference type="GO" id="GO:0061504">
    <property type="term" value="P:cyclic threonylcarbamoyladenosine biosynthetic process"/>
    <property type="evidence" value="ECO:0007669"/>
    <property type="project" value="TreeGrafter"/>
</dbReference>
<dbReference type="Proteomes" id="UP000274841">
    <property type="component" value="Chromosome"/>
</dbReference>
<evidence type="ECO:0000313" key="3">
    <source>
        <dbReference type="Proteomes" id="UP000274841"/>
    </source>
</evidence>